<feature type="coiled-coil region" evidence="8">
    <location>
        <begin position="1844"/>
        <end position="1878"/>
    </location>
</feature>
<feature type="coiled-coil region" evidence="8">
    <location>
        <begin position="1697"/>
        <end position="1773"/>
    </location>
</feature>
<evidence type="ECO:0000256" key="6">
    <source>
        <dbReference type="ARBA" id="ARBA00034488"/>
    </source>
</evidence>
<sequence>MVNGAAKVRSFVQSKEEAPMKAKEAKHNTSPARPPLSAFSASARNNLIPGNTSPTHPSSNSQAKFDRRSSQVKIRGGLPGQFSYPHLENADSKFGSSSSNSSSPERFSTPSGTPVKGKPKRSSSRQLSLGSADLDNVQGQNSTGVYEERVSRTSSNPSSDEEAATTDYSDPSSTSGSEAENGGLSRQSSARQEGLRRMSLGPKIEAAVTRFNTPCKPLVPLAGRIGTPCASPGSLRAGVQRALALQQPELKDYNQAQSQFDLEEDMSFWDDHSVQVVIRTRPISAKESARQDFNRCLRQDGPHAITWLGQPETRFTFDHVAGENISQEKLFKVVGLPIVENCMAGYNSCMFAYGQTGSGKTHTMLGDITSLRDRPSDSRGMTPRIFEYLFSKIQQEEQDRQLEQLRFVCKCSFLEIYNEQITDLLEPSSSNLQMREDSKKGIYVENLTEIVVSSVQDVVLLLLKGAASRKVASTNMNRESSRSHSVFTCSIESKWETNALSNMRFGRLNLVDLAGSERQKSSRAEGDRLKEAASINKSLSTLGLVIMALVDIANGKPRHVPYRDSKLTFLLQDSLGGNSKTAIIATISPSSCCSMETLSTLKFAQRAKFIQNNAVVNEDASGDVLALQREIQQLKYGCWDDIVEQEEVSRLRCQSISSIRRECRRDSNEFFRLSMTGRDLFDAAEKERTNEDVELKSAELLEKIKALELVLAGALRREQEADNATKHLSAEFEKANKLIEDREIEVKNCKNLLNLHTDESLRPHSSEDNLSSADSEHHVIFAEKLEIAGSLEYNSTVRKLEMENLRLAEQLRSYQMFIDAGEKEIMAAEMQGLRDQVLELLDGKIAVEQGSLSTTIVQDESHLKELETCRNDLTKCLEASSQLQRQVDELHSLVNQLTAQCADKEKELDLMKESTAKYANMAKLKEEELHTLQTGWETATAKLFRNLVEGERALIEVGQEMDEILGEDWQPKLIQDNAVRWSMESVKSLKEVDVEHDYFKGRDSCNSDDMFGEKRMSRRKRSSGVALRASIMSEEKLKLEATVARLEQELEEHKQQALKVNQIQDELDRVEREKSALKEEVEELVKNSMNTPDILEVNADLKVEVQQLRVQLHEQNEAAESLRAQISALDRSLADLEKVKLDQAEVLAMKSQEASGIQEENLKLLHKLDTLSQELKDVMVNAEKTQAALTDMAQINDELTEKNALLKLQGDKDSAQQTCLNSKISDHEVTLKAQQEEISELETEIERLELSLHQAECRQQELETTIKADKESIVVLEEAKKKLDSEVTLISQKLAHTDTVQEELRATVSSLHVELEKKIRRIEELDLQAISKTDAYVEELSLSAASLKSCEVRIGELEASVAEKSENLLKLEEALLSATGTCDVVKIERDEARAHCDDLQAEMTLSSRKILDLLENVDLKSLELQILSDLMQVITTEMNTHIVHFQSTSQTLSQELEHERGALGALQHQLLSLTTTLEQNQLDLVDAKRRENNLLTEILRLKEELLKSECNVDVTRQTESCLEEELFALSEIVKSVNIEKDGLKEELAALQALRLEQQSTIDFNQMKIETDSQTITLLNETVEDLQTQLQRKEDLLEGLEFDLSMLQEHAAEDTDFKQELLKANARILELQEAVQTRSEELKVLGSAKKDVDEQLALKTAALTLVEERLLKSETEVTLASTESQRWNSKLSRMQSSTSLLEAELAEKNEVLSSQEQELIVARDVSARLTMECSHKNDALLSLQGEMRNVAAERDALKSQCSILVEKVDSLQENITASVAEVEVLHGELLVSKMTECCLQELKSDLETKASYLEAQKAAHDAELAHTNENMKDLSFKLLRTSDTVDRLNQELASLVSDIAELETERASLNSQLAQRSESESSLQDRILAVSESTSQSLAEQDKMKRQIDDFQFLNCRLERDLALKIDAVISLEIEVMAARTQIAQSMEQNAELQASTSAFEEKYSVLEREVVLKNDSVSSMAAELSAAQAVTNSMARDLDGMKERIATIISEKDNLEKIILQKDEALASMDVELASVKESVVYLESLKSKLSELELQKVKDGEELQTARRTEIVLQDEIQALTNKLASSQESYDALKVELAENITALSSLQDELSMASGSSSENHDEMKLMKAGIGALLKERDSLTAEVGHKSATISSLEAELVEAQESAESPRDCISALEAKVVALQAERDSLDTQITDLELVVISNLRVELTEAQETLKFIDKEMSEARRVADCVSDENSALQAQIVGLEAVKGTLEVEVSCKTALILSLEAELAAAGSTSMGLREELNSFEAQVLELQTLNAALETEVAKKRTSISLRESELLSTNLITSSKVRENELRTQINTWQQKCSAMEVQLDKASEEMDIMKGQIGQQELQLSSLEELLAREAEALQHMVNSAVHATQECDTLRSEVECLKDIICTKNTELKEQENAIMRLENRMSSLCNESDEVKALKDERDQALVEVQTLHGELRAAQALVATHKSSVLEAQKFAEVNILRASGKEEEARTLKATVSTLKSQNNELEKQLEVSKHEAEKLRQSCDEFEMELQGMKNRMTMLQAVHSTGSRNFKGFQAAQAASLDLQKRLEDKESEVSQMYKRMTVLHSQNEAQASRLEEMETELAHVHQELDELQSQCEGKDAQLTALNGQLKEAEILTQDVMRDLHNVKLDISNYASLVSQQQLELIAERARHTDEAREKDEELSNLQTQLNQERQNWMVEMNHKQAEIVVARVLSEKMRLKNKTLAAEYKRLKADYGGKKKKLKFLEQQLTQITTETRRFSMGTESEADFDEVQQFQALLAQANDHERAQRKTQS</sequence>
<gene>
    <name evidence="11" type="ORF">KC19_9G067400</name>
</gene>
<dbReference type="SUPFAM" id="SSF52540">
    <property type="entry name" value="P-loop containing nucleoside triphosphate hydrolases"/>
    <property type="match status" value="1"/>
</dbReference>
<feature type="coiled-coil region" evidence="8">
    <location>
        <begin position="1168"/>
        <end position="1265"/>
    </location>
</feature>
<feature type="compositionally biased region" description="Basic and acidic residues" evidence="9">
    <location>
        <begin position="14"/>
        <end position="27"/>
    </location>
</feature>
<dbReference type="GO" id="GO:0008017">
    <property type="term" value="F:microtubule binding"/>
    <property type="evidence" value="ECO:0007669"/>
    <property type="project" value="InterPro"/>
</dbReference>
<dbReference type="Proteomes" id="UP000822688">
    <property type="component" value="Chromosome 9"/>
</dbReference>
<feature type="compositionally biased region" description="Polar residues" evidence="9">
    <location>
        <begin position="39"/>
        <end position="63"/>
    </location>
</feature>
<dbReference type="FunFam" id="3.40.850.10:FF:000033">
    <property type="entry name" value="Kinesin-like protein KIN-12E"/>
    <property type="match status" value="1"/>
</dbReference>
<dbReference type="GO" id="GO:0005874">
    <property type="term" value="C:microtubule"/>
    <property type="evidence" value="ECO:0007669"/>
    <property type="project" value="UniProtKB-KW"/>
</dbReference>
<dbReference type="SUPFAM" id="SSF57997">
    <property type="entry name" value="Tropomyosin"/>
    <property type="match status" value="1"/>
</dbReference>
<dbReference type="GO" id="GO:0005524">
    <property type="term" value="F:ATP binding"/>
    <property type="evidence" value="ECO:0007669"/>
    <property type="project" value="UniProtKB-UniRule"/>
</dbReference>
<evidence type="ECO:0000256" key="9">
    <source>
        <dbReference type="SAM" id="MobiDB-lite"/>
    </source>
</evidence>
<dbReference type="Pfam" id="PF00225">
    <property type="entry name" value="Kinesin"/>
    <property type="match status" value="1"/>
</dbReference>
<evidence type="ECO:0000256" key="2">
    <source>
        <dbReference type="ARBA" id="ARBA00022741"/>
    </source>
</evidence>
<feature type="coiled-coil region" evidence="8">
    <location>
        <begin position="2690"/>
        <end position="2770"/>
    </location>
</feature>
<dbReference type="PANTHER" id="PTHR37739:SF8">
    <property type="entry name" value="KINESIN-LIKE PROTEIN KIN-12D"/>
    <property type="match status" value="1"/>
</dbReference>
<feature type="coiled-coil region" evidence="8">
    <location>
        <begin position="2344"/>
        <end position="2378"/>
    </location>
</feature>
<evidence type="ECO:0000256" key="1">
    <source>
        <dbReference type="ARBA" id="ARBA00022701"/>
    </source>
</evidence>
<dbReference type="Gene3D" id="1.10.287.1490">
    <property type="match status" value="1"/>
</dbReference>
<dbReference type="InterPro" id="IPR019821">
    <property type="entry name" value="Kinesin_motor_CS"/>
</dbReference>
<dbReference type="InterPro" id="IPR001752">
    <property type="entry name" value="Kinesin_motor_dom"/>
</dbReference>
<feature type="coiled-coil region" evidence="8">
    <location>
        <begin position="1354"/>
        <end position="1402"/>
    </location>
</feature>
<evidence type="ECO:0000256" key="5">
    <source>
        <dbReference type="ARBA" id="ARBA00023175"/>
    </source>
</evidence>
<name>A0A8T0GR63_CERPU</name>
<comment type="similarity">
    <text evidence="6">Belongs to the TRAFAC class myosin-kinesin ATPase superfamily. Kinesin family. KIN-12 subfamily.</text>
</comment>
<comment type="caution">
    <text evidence="11">The sequence shown here is derived from an EMBL/GenBank/DDBJ whole genome shotgun (WGS) entry which is preliminary data.</text>
</comment>
<feature type="coiled-coil region" evidence="8">
    <location>
        <begin position="683"/>
        <end position="710"/>
    </location>
</feature>
<feature type="domain" description="Kinesin motor" evidence="10">
    <location>
        <begin position="273"/>
        <end position="610"/>
    </location>
</feature>
<dbReference type="GO" id="GO:0003777">
    <property type="term" value="F:microtubule motor activity"/>
    <property type="evidence" value="ECO:0007669"/>
    <property type="project" value="InterPro"/>
</dbReference>
<feature type="coiled-coil region" evidence="8">
    <location>
        <begin position="880"/>
        <end position="914"/>
    </location>
</feature>
<evidence type="ECO:0000256" key="3">
    <source>
        <dbReference type="ARBA" id="ARBA00022840"/>
    </source>
</evidence>
<protein>
    <recommendedName>
        <fullName evidence="10">Kinesin motor domain-containing protein</fullName>
    </recommendedName>
</protein>
<feature type="binding site" evidence="7">
    <location>
        <begin position="354"/>
        <end position="361"/>
    </location>
    <ligand>
        <name>ATP</name>
        <dbReference type="ChEBI" id="CHEBI:30616"/>
    </ligand>
</feature>
<evidence type="ECO:0000256" key="4">
    <source>
        <dbReference type="ARBA" id="ARBA00023054"/>
    </source>
</evidence>
<feature type="coiled-coil region" evidence="8">
    <location>
        <begin position="2043"/>
        <end position="2098"/>
    </location>
</feature>
<organism evidence="11 12">
    <name type="scientific">Ceratodon purpureus</name>
    <name type="common">Fire moss</name>
    <name type="synonym">Dicranum purpureum</name>
    <dbReference type="NCBI Taxonomy" id="3225"/>
    <lineage>
        <taxon>Eukaryota</taxon>
        <taxon>Viridiplantae</taxon>
        <taxon>Streptophyta</taxon>
        <taxon>Embryophyta</taxon>
        <taxon>Bryophyta</taxon>
        <taxon>Bryophytina</taxon>
        <taxon>Bryopsida</taxon>
        <taxon>Dicranidae</taxon>
        <taxon>Pseudoditrichales</taxon>
        <taxon>Ditrichaceae</taxon>
        <taxon>Ceratodon</taxon>
    </lineage>
</organism>
<dbReference type="Gene3D" id="3.40.850.10">
    <property type="entry name" value="Kinesin motor domain"/>
    <property type="match status" value="1"/>
</dbReference>
<keyword evidence="12" id="KW-1185">Reference proteome</keyword>
<dbReference type="PROSITE" id="PS50067">
    <property type="entry name" value="KINESIN_MOTOR_2"/>
    <property type="match status" value="1"/>
</dbReference>
<dbReference type="InterPro" id="IPR036961">
    <property type="entry name" value="Kinesin_motor_dom_sf"/>
</dbReference>
<feature type="coiled-coil region" evidence="8">
    <location>
        <begin position="2508"/>
        <end position="2650"/>
    </location>
</feature>
<dbReference type="GO" id="GO:0007018">
    <property type="term" value="P:microtubule-based movement"/>
    <property type="evidence" value="ECO:0007669"/>
    <property type="project" value="InterPro"/>
</dbReference>
<dbReference type="InterPro" id="IPR027417">
    <property type="entry name" value="P-loop_NTPase"/>
</dbReference>
<feature type="compositionally biased region" description="Low complexity" evidence="9">
    <location>
        <begin position="92"/>
        <end position="111"/>
    </location>
</feature>
<evidence type="ECO:0000259" key="10">
    <source>
        <dbReference type="PROSITE" id="PS50067"/>
    </source>
</evidence>
<dbReference type="InterPro" id="IPR044986">
    <property type="entry name" value="KIF15/KIN-12"/>
</dbReference>
<feature type="coiled-coil region" evidence="8">
    <location>
        <begin position="2428"/>
        <end position="2472"/>
    </location>
</feature>
<keyword evidence="3 7" id="KW-0067">ATP-binding</keyword>
<dbReference type="PRINTS" id="PR00380">
    <property type="entry name" value="KINESINHEAVY"/>
</dbReference>
<feature type="compositionally biased region" description="Polar residues" evidence="9">
    <location>
        <begin position="166"/>
        <end position="191"/>
    </location>
</feature>
<evidence type="ECO:0000256" key="8">
    <source>
        <dbReference type="SAM" id="Coils"/>
    </source>
</evidence>
<keyword evidence="2 7" id="KW-0547">Nucleotide-binding</keyword>
<feature type="coiled-coil region" evidence="8">
    <location>
        <begin position="2176"/>
        <end position="2232"/>
    </location>
</feature>
<reference evidence="11" key="1">
    <citation type="submission" date="2020-06" db="EMBL/GenBank/DDBJ databases">
        <title>WGS assembly of Ceratodon purpureus strain R40.</title>
        <authorList>
            <person name="Carey S.B."/>
            <person name="Jenkins J."/>
            <person name="Shu S."/>
            <person name="Lovell J.T."/>
            <person name="Sreedasyam A."/>
            <person name="Maumus F."/>
            <person name="Tiley G.P."/>
            <person name="Fernandez-Pozo N."/>
            <person name="Barry K."/>
            <person name="Chen C."/>
            <person name="Wang M."/>
            <person name="Lipzen A."/>
            <person name="Daum C."/>
            <person name="Saski C.A."/>
            <person name="Payton A.C."/>
            <person name="Mcbreen J.C."/>
            <person name="Conrad R.E."/>
            <person name="Kollar L.M."/>
            <person name="Olsson S."/>
            <person name="Huttunen S."/>
            <person name="Landis J.B."/>
            <person name="Wickett N.J."/>
            <person name="Johnson M.G."/>
            <person name="Rensing S.A."/>
            <person name="Grimwood J."/>
            <person name="Schmutz J."/>
            <person name="Mcdaniel S.F."/>
        </authorList>
    </citation>
    <scope>NUCLEOTIDE SEQUENCE</scope>
    <source>
        <strain evidence="11">R40</strain>
    </source>
</reference>
<dbReference type="PROSITE" id="PS00411">
    <property type="entry name" value="KINESIN_MOTOR_1"/>
    <property type="match status" value="1"/>
</dbReference>
<dbReference type="EMBL" id="CM026430">
    <property type="protein sequence ID" value="KAG0561480.1"/>
    <property type="molecule type" value="Genomic_DNA"/>
</dbReference>
<feature type="region of interest" description="Disordered" evidence="9">
    <location>
        <begin position="1"/>
        <end position="194"/>
    </location>
</feature>
<keyword evidence="1" id="KW-0493">Microtubule</keyword>
<evidence type="ECO:0000313" key="11">
    <source>
        <dbReference type="EMBL" id="KAG0561480.1"/>
    </source>
</evidence>
<feature type="coiled-coil region" evidence="8">
    <location>
        <begin position="1533"/>
        <end position="1609"/>
    </location>
</feature>
<evidence type="ECO:0000313" key="12">
    <source>
        <dbReference type="Proteomes" id="UP000822688"/>
    </source>
</evidence>
<keyword evidence="5 7" id="KW-0505">Motor protein</keyword>
<feature type="coiled-coil region" evidence="8">
    <location>
        <begin position="1029"/>
        <end position="1139"/>
    </location>
</feature>
<evidence type="ECO:0000256" key="7">
    <source>
        <dbReference type="PROSITE-ProRule" id="PRU00283"/>
    </source>
</evidence>
<keyword evidence="4 8" id="KW-0175">Coiled coil</keyword>
<dbReference type="PANTHER" id="PTHR37739">
    <property type="entry name" value="KINESIN-LIKE PROTEIN KIN-12D"/>
    <property type="match status" value="1"/>
</dbReference>
<dbReference type="SMART" id="SM00129">
    <property type="entry name" value="KISc"/>
    <property type="match status" value="1"/>
</dbReference>
<accession>A0A8T0GR63</accession>
<feature type="coiled-coil region" evidence="8">
    <location>
        <begin position="1935"/>
        <end position="1969"/>
    </location>
</feature>
<proteinExistence type="inferred from homology"/>